<organism evidence="1 2">
    <name type="scientific">Thermostaphylospora chromogena</name>
    <dbReference type="NCBI Taxonomy" id="35622"/>
    <lineage>
        <taxon>Bacteria</taxon>
        <taxon>Bacillati</taxon>
        <taxon>Actinomycetota</taxon>
        <taxon>Actinomycetes</taxon>
        <taxon>Streptosporangiales</taxon>
        <taxon>Thermomonosporaceae</taxon>
        <taxon>Thermostaphylospora</taxon>
    </lineage>
</organism>
<name>A0A1H1BMH3_9ACTN</name>
<dbReference type="STRING" id="35622.SAMN04489764_1034"/>
<dbReference type="GO" id="GO:0008967">
    <property type="term" value="F:phosphoglycolate phosphatase activity"/>
    <property type="evidence" value="ECO:0007669"/>
    <property type="project" value="TreeGrafter"/>
</dbReference>
<protein>
    <submittedName>
        <fullName evidence="1">Phosphoglycolate phosphatase</fullName>
    </submittedName>
</protein>
<dbReference type="InterPro" id="IPR023198">
    <property type="entry name" value="PGP-like_dom2"/>
</dbReference>
<dbReference type="PANTHER" id="PTHR43434:SF1">
    <property type="entry name" value="PHOSPHOGLYCOLATE PHOSPHATASE"/>
    <property type="match status" value="1"/>
</dbReference>
<dbReference type="Pfam" id="PF12710">
    <property type="entry name" value="HAD"/>
    <property type="match status" value="1"/>
</dbReference>
<dbReference type="EMBL" id="FNKK01000002">
    <property type="protein sequence ID" value="SDQ53164.1"/>
    <property type="molecule type" value="Genomic_DNA"/>
</dbReference>
<dbReference type="Gene3D" id="1.10.150.240">
    <property type="entry name" value="Putative phosphatase, domain 2"/>
    <property type="match status" value="1"/>
</dbReference>
<evidence type="ECO:0000313" key="1">
    <source>
        <dbReference type="EMBL" id="SDQ53164.1"/>
    </source>
</evidence>
<proteinExistence type="predicted"/>
<dbReference type="AlphaFoldDB" id="A0A1H1BMH3"/>
<dbReference type="InterPro" id="IPR023214">
    <property type="entry name" value="HAD_sf"/>
</dbReference>
<gene>
    <name evidence="1" type="ORF">SAMN04489764_1034</name>
</gene>
<dbReference type="InterPro" id="IPR050155">
    <property type="entry name" value="HAD-like_hydrolase_sf"/>
</dbReference>
<sequence>MGFDLDLTLADTRAGIAALYNALSARLGVPIDGELVASRLGPPLEVELANWLPPEQIPVAADLYREMYRDIAVPATTLMPGAREALEAVRKAGGRIIVVTGKNTRAARDTLDALGLKVDALEGSLFGAAKGAALASFGAAAYVGDHVADIEAARAGGAASVTVATGPYTAGELRDHGADVVLTDLTEFAGWFDLWRATITQK</sequence>
<accession>A0A1H1BMH3</accession>
<dbReference type="SFLD" id="SFLDS00003">
    <property type="entry name" value="Haloacid_Dehalogenase"/>
    <property type="match status" value="1"/>
</dbReference>
<dbReference type="PANTHER" id="PTHR43434">
    <property type="entry name" value="PHOSPHOGLYCOLATE PHOSPHATASE"/>
    <property type="match status" value="1"/>
</dbReference>
<evidence type="ECO:0000313" key="2">
    <source>
        <dbReference type="Proteomes" id="UP000217103"/>
    </source>
</evidence>
<dbReference type="SUPFAM" id="SSF56784">
    <property type="entry name" value="HAD-like"/>
    <property type="match status" value="1"/>
</dbReference>
<dbReference type="GO" id="GO:0005829">
    <property type="term" value="C:cytosol"/>
    <property type="evidence" value="ECO:0007669"/>
    <property type="project" value="TreeGrafter"/>
</dbReference>
<dbReference type="Proteomes" id="UP000217103">
    <property type="component" value="Unassembled WGS sequence"/>
</dbReference>
<reference evidence="1 2" key="1">
    <citation type="submission" date="2016-10" db="EMBL/GenBank/DDBJ databases">
        <authorList>
            <person name="de Groot N.N."/>
        </authorList>
    </citation>
    <scope>NUCLEOTIDE SEQUENCE [LARGE SCALE GENOMIC DNA]</scope>
    <source>
        <strain evidence="1 2">DSM 43794</strain>
    </source>
</reference>
<dbReference type="InterPro" id="IPR036412">
    <property type="entry name" value="HAD-like_sf"/>
</dbReference>
<keyword evidence="2" id="KW-1185">Reference proteome</keyword>
<dbReference type="Gene3D" id="3.40.50.1000">
    <property type="entry name" value="HAD superfamily/HAD-like"/>
    <property type="match status" value="1"/>
</dbReference>
<dbReference type="SFLD" id="SFLDG01129">
    <property type="entry name" value="C1.5:_HAD__Beta-PGM__Phosphata"/>
    <property type="match status" value="1"/>
</dbReference>
<dbReference type="GO" id="GO:0006281">
    <property type="term" value="P:DNA repair"/>
    <property type="evidence" value="ECO:0007669"/>
    <property type="project" value="TreeGrafter"/>
</dbReference>
<dbReference type="RefSeq" id="WP_242659097.1">
    <property type="nucleotide sequence ID" value="NZ_FNKK01000002.1"/>
</dbReference>